<name>A0A4P6DWR5_9BIFI</name>
<accession>A0A4P6DWR5</accession>
<organism evidence="1 2">
    <name type="scientific">Bifidobacterium pullorum subsp. gallinarum</name>
    <dbReference type="NCBI Taxonomy" id="78344"/>
    <lineage>
        <taxon>Bacteria</taxon>
        <taxon>Bacillati</taxon>
        <taxon>Actinomycetota</taxon>
        <taxon>Actinomycetes</taxon>
        <taxon>Bifidobacteriales</taxon>
        <taxon>Bifidobacteriaceae</taxon>
        <taxon>Bifidobacterium</taxon>
    </lineage>
</organism>
<dbReference type="KEGG" id="bgx:ESN35_01375"/>
<proteinExistence type="predicted"/>
<reference evidence="1 2" key="1">
    <citation type="submission" date="2019-01" db="EMBL/GenBank/DDBJ databases">
        <title>Complete genome sequence of Bifidobacterium gallinarum CACC 514.</title>
        <authorList>
            <person name="Jung M."/>
        </authorList>
    </citation>
    <scope>NUCLEOTIDE SEQUENCE [LARGE SCALE GENOMIC DNA]</scope>
    <source>
        <strain evidence="1 2">CACC 514</strain>
    </source>
</reference>
<dbReference type="AlphaFoldDB" id="A0A4P6DWR5"/>
<dbReference type="Proteomes" id="UP000293589">
    <property type="component" value="Chromosome"/>
</dbReference>
<evidence type="ECO:0000313" key="2">
    <source>
        <dbReference type="Proteomes" id="UP000293589"/>
    </source>
</evidence>
<sequence>MKLQREVPMSSTVLSPRIDVDSDALDVFSAFARMRGLSVGEALADYVNSFRPKSSGVRVVGRDADGPIFDIPDEFVYTPEYAADDAMILPGAWADD</sequence>
<gene>
    <name evidence="1" type="ORF">ESN35_01375</name>
</gene>
<evidence type="ECO:0000313" key="1">
    <source>
        <dbReference type="EMBL" id="QAY32238.1"/>
    </source>
</evidence>
<dbReference type="EMBL" id="CP035464">
    <property type="protein sequence ID" value="QAY32238.1"/>
    <property type="molecule type" value="Genomic_DNA"/>
</dbReference>
<protein>
    <submittedName>
        <fullName evidence="1">Uncharacterized protein</fullName>
    </submittedName>
</protein>